<dbReference type="Pfam" id="PF00999">
    <property type="entry name" value="Na_H_Exchanger"/>
    <property type="match status" value="1"/>
</dbReference>
<dbReference type="InterPro" id="IPR050794">
    <property type="entry name" value="CPA2_transporter"/>
</dbReference>
<evidence type="ECO:0000313" key="9">
    <source>
        <dbReference type="EMBL" id="MTW01736.1"/>
    </source>
</evidence>
<dbReference type="PANTHER" id="PTHR32468">
    <property type="entry name" value="CATION/H + ANTIPORTER"/>
    <property type="match status" value="1"/>
</dbReference>
<feature type="transmembrane region" description="Helical" evidence="7">
    <location>
        <begin position="199"/>
        <end position="218"/>
    </location>
</feature>
<evidence type="ECO:0000256" key="2">
    <source>
        <dbReference type="ARBA" id="ARBA00022448"/>
    </source>
</evidence>
<feature type="transmembrane region" description="Helical" evidence="7">
    <location>
        <begin position="97"/>
        <end position="123"/>
    </location>
</feature>
<evidence type="ECO:0000259" key="8">
    <source>
        <dbReference type="Pfam" id="PF00999"/>
    </source>
</evidence>
<dbReference type="EMBL" id="WNLA01000002">
    <property type="protein sequence ID" value="MTW01736.1"/>
    <property type="molecule type" value="Genomic_DNA"/>
</dbReference>
<protein>
    <submittedName>
        <fullName evidence="9">Potassium transporter</fullName>
    </submittedName>
</protein>
<gene>
    <name evidence="9" type="ORF">GM668_06490</name>
</gene>
<dbReference type="Gene3D" id="1.20.1530.20">
    <property type="match status" value="1"/>
</dbReference>
<feature type="transmembrane region" description="Helical" evidence="7">
    <location>
        <begin position="230"/>
        <end position="248"/>
    </location>
</feature>
<dbReference type="OrthoDB" id="9793589at2"/>
<evidence type="ECO:0000256" key="6">
    <source>
        <dbReference type="ARBA" id="ARBA00023136"/>
    </source>
</evidence>
<dbReference type="InterPro" id="IPR038770">
    <property type="entry name" value="Na+/solute_symporter_sf"/>
</dbReference>
<keyword evidence="5" id="KW-0406">Ion transport</keyword>
<dbReference type="AlphaFoldDB" id="A0A6L6PWY4"/>
<keyword evidence="2" id="KW-0813">Transport</keyword>
<dbReference type="GO" id="GO:1902600">
    <property type="term" value="P:proton transmembrane transport"/>
    <property type="evidence" value="ECO:0007669"/>
    <property type="project" value="InterPro"/>
</dbReference>
<dbReference type="RefSeq" id="WP_155438110.1">
    <property type="nucleotide sequence ID" value="NZ_WNLA01000002.1"/>
</dbReference>
<feature type="transmembrane region" description="Helical" evidence="7">
    <location>
        <begin position="164"/>
        <end position="193"/>
    </location>
</feature>
<feature type="transmembrane region" description="Helical" evidence="7">
    <location>
        <begin position="129"/>
        <end position="152"/>
    </location>
</feature>
<feature type="transmembrane region" description="Helical" evidence="7">
    <location>
        <begin position="311"/>
        <end position="332"/>
    </location>
</feature>
<name>A0A6L6PWY4_9BURK</name>
<keyword evidence="3 7" id="KW-0812">Transmembrane</keyword>
<evidence type="ECO:0000256" key="4">
    <source>
        <dbReference type="ARBA" id="ARBA00022989"/>
    </source>
</evidence>
<proteinExistence type="predicted"/>
<keyword evidence="4 7" id="KW-1133">Transmembrane helix</keyword>
<reference evidence="9 10" key="1">
    <citation type="submission" date="2019-11" db="EMBL/GenBank/DDBJ databases">
        <title>Type strains purchased from KCTC, JCM and DSMZ.</title>
        <authorList>
            <person name="Lu H."/>
        </authorList>
    </citation>
    <scope>NUCLEOTIDE SEQUENCE [LARGE SCALE GENOMIC DNA]</scope>
    <source>
        <strain evidence="9 10">KCTC 42409</strain>
    </source>
</reference>
<evidence type="ECO:0000256" key="7">
    <source>
        <dbReference type="SAM" id="Phobius"/>
    </source>
</evidence>
<evidence type="ECO:0000256" key="1">
    <source>
        <dbReference type="ARBA" id="ARBA00004141"/>
    </source>
</evidence>
<feature type="transmembrane region" description="Helical" evidence="7">
    <location>
        <begin position="50"/>
        <end position="76"/>
    </location>
</feature>
<sequence>MWIIQLCIIILTAGLCGALAKRIGQSRVVGEIAAGLLLGPSILGTVGGEYYSAVFSSSAVPIMSKLGELGLVLLMFQLGLHLDLKVLRERGSMRIPVAVALAGIVVPFAIGCGIAVLSLPVLAIDVPELAYVVFCGVTLSISAVPVMARIVVDLGMTGTGTAAIALTAATLTDALGWLMLAMIAALTAGVLAWQDILRNVLLLCVFAAVSLLVIRPLWRSLFRRMQGAGGVARLLPLVFCYVLMSSWITAEIGFHSAFGALVAALALRDQSAFVREWSQRVDGFVELILMPVFFAYAGIQANLGSIPSASFWPWFSLFLAGAVAGKLGGSYLGARMAGVQHHEACMVGALMNTRGLMELIVLTIGLQLHVLPPAVYTMLVLMALVTTSMTVPLLRWLARSPARAAAGKDLAAL</sequence>
<keyword evidence="10" id="KW-1185">Reference proteome</keyword>
<evidence type="ECO:0000256" key="3">
    <source>
        <dbReference type="ARBA" id="ARBA00022692"/>
    </source>
</evidence>
<feature type="transmembrane region" description="Helical" evidence="7">
    <location>
        <begin position="344"/>
        <end position="368"/>
    </location>
</feature>
<evidence type="ECO:0000256" key="5">
    <source>
        <dbReference type="ARBA" id="ARBA00023065"/>
    </source>
</evidence>
<feature type="domain" description="Cation/H+ exchanger transmembrane" evidence="8">
    <location>
        <begin position="10"/>
        <end position="396"/>
    </location>
</feature>
<dbReference type="InterPro" id="IPR006153">
    <property type="entry name" value="Cation/H_exchanger_TM"/>
</dbReference>
<evidence type="ECO:0000313" key="10">
    <source>
        <dbReference type="Proteomes" id="UP000484015"/>
    </source>
</evidence>
<dbReference type="GO" id="GO:0016020">
    <property type="term" value="C:membrane"/>
    <property type="evidence" value="ECO:0007669"/>
    <property type="project" value="UniProtKB-SubCell"/>
</dbReference>
<feature type="transmembrane region" description="Helical" evidence="7">
    <location>
        <begin position="374"/>
        <end position="394"/>
    </location>
</feature>
<comment type="subcellular location">
    <subcellularLocation>
        <location evidence="1">Membrane</location>
        <topology evidence="1">Multi-pass membrane protein</topology>
    </subcellularLocation>
</comment>
<keyword evidence="6 7" id="KW-0472">Membrane</keyword>
<accession>A0A6L6PWY4</accession>
<dbReference type="Proteomes" id="UP000484015">
    <property type="component" value="Unassembled WGS sequence"/>
</dbReference>
<organism evidence="9 10">
    <name type="scientific">Pseudoduganella ginsengisoli</name>
    <dbReference type="NCBI Taxonomy" id="1462440"/>
    <lineage>
        <taxon>Bacteria</taxon>
        <taxon>Pseudomonadati</taxon>
        <taxon>Pseudomonadota</taxon>
        <taxon>Betaproteobacteria</taxon>
        <taxon>Burkholderiales</taxon>
        <taxon>Oxalobacteraceae</taxon>
        <taxon>Telluria group</taxon>
        <taxon>Pseudoduganella</taxon>
    </lineage>
</organism>
<dbReference type="PANTHER" id="PTHR32468:SF0">
    <property type="entry name" value="K(+)_H(+) ANTIPORTER 1"/>
    <property type="match status" value="1"/>
</dbReference>
<dbReference type="GO" id="GO:0015297">
    <property type="term" value="F:antiporter activity"/>
    <property type="evidence" value="ECO:0007669"/>
    <property type="project" value="InterPro"/>
</dbReference>
<comment type="caution">
    <text evidence="9">The sequence shown here is derived from an EMBL/GenBank/DDBJ whole genome shotgun (WGS) entry which is preliminary data.</text>
</comment>